<reference evidence="10" key="1">
    <citation type="submission" date="2023-02" db="EMBL/GenBank/DDBJ databases">
        <title>Identification and recombinant expression of a fungal hydrolase from Papiliotrema laurentii that hydrolyzes apple cutin and clears colloidal polyester polyurethane.</title>
        <authorList>
            <consortium name="DOE Joint Genome Institute"/>
            <person name="Roman V.A."/>
            <person name="Bojanowski C."/>
            <person name="Crable B.R."/>
            <person name="Wagner D.N."/>
            <person name="Hung C.S."/>
            <person name="Nadeau L.J."/>
            <person name="Schratz L."/>
            <person name="Haridas S."/>
            <person name="Pangilinan J."/>
            <person name="Lipzen A."/>
            <person name="Na H."/>
            <person name="Yan M."/>
            <person name="Ng V."/>
            <person name="Grigoriev I.V."/>
            <person name="Spatafora J.W."/>
            <person name="Barlow D."/>
            <person name="Biffinger J."/>
            <person name="Kelley-Loughnane N."/>
            <person name="Varaljay V.A."/>
            <person name="Crookes-Goodson W.J."/>
        </authorList>
    </citation>
    <scope>NUCLEOTIDE SEQUENCE</scope>
    <source>
        <strain evidence="10">5307AH</strain>
    </source>
</reference>
<evidence type="ECO:0000256" key="2">
    <source>
        <dbReference type="ARBA" id="ARBA00022792"/>
    </source>
</evidence>
<dbReference type="EMBL" id="JAODAN010000002">
    <property type="protein sequence ID" value="KAK1926162.1"/>
    <property type="molecule type" value="Genomic_DNA"/>
</dbReference>
<keyword evidence="2 8" id="KW-0999">Mitochondrion inner membrane</keyword>
<evidence type="ECO:0000256" key="5">
    <source>
        <dbReference type="ARBA" id="ARBA00023136"/>
    </source>
</evidence>
<dbReference type="Pfam" id="PF10502">
    <property type="entry name" value="Peptidase_S26"/>
    <property type="match status" value="1"/>
</dbReference>
<dbReference type="EC" id="3.4.21.-" evidence="8"/>
<dbReference type="InterPro" id="IPR052064">
    <property type="entry name" value="Mito_IMP1_subunit"/>
</dbReference>
<comment type="similarity">
    <text evidence="6">Belongs to the peptidase S26 family. IMP1 subfamily.</text>
</comment>
<dbReference type="InterPro" id="IPR000223">
    <property type="entry name" value="Pept_S26A_signal_pept_1"/>
</dbReference>
<feature type="active site" evidence="7">
    <location>
        <position position="47"/>
    </location>
</feature>
<evidence type="ECO:0000256" key="8">
    <source>
        <dbReference type="RuleBase" id="RU362041"/>
    </source>
</evidence>
<sequence>MSWRATLLGKLQPASLLKTTINTVQILAAIHLVNTSIVDLRLCYGFSMLPTMSHEGTWVLVSPLYYWSILRRFEKPPERGDLVFATNPLDRLSTVCKRVVGVEGDLVEVEVRRGGHRKWIDDQHHSDHNAIEGDVVRSLDPMIARRKGEGKWVKIPKGHVWLAGDNMSNSTDSRTYGPVPLALVKGKVIAQIWPKIKYYENPVREIKENP</sequence>
<comment type="caution">
    <text evidence="10">The sequence shown here is derived from an EMBL/GenBank/DDBJ whole genome shotgun (WGS) entry which is preliminary data.</text>
</comment>
<keyword evidence="3 8" id="KW-0378">Hydrolase</keyword>
<dbReference type="PRINTS" id="PR00727">
    <property type="entry name" value="LEADERPTASE"/>
</dbReference>
<keyword evidence="5" id="KW-0472">Membrane</keyword>
<proteinExistence type="inferred from homology"/>
<comment type="subcellular location">
    <subcellularLocation>
        <location evidence="1 8">Mitochondrion inner membrane</location>
    </subcellularLocation>
</comment>
<accession>A0AAD9FTX0</accession>
<dbReference type="Gene3D" id="2.10.109.10">
    <property type="entry name" value="Umud Fragment, subunit A"/>
    <property type="match status" value="1"/>
</dbReference>
<evidence type="ECO:0000256" key="4">
    <source>
        <dbReference type="ARBA" id="ARBA00023128"/>
    </source>
</evidence>
<dbReference type="PANTHER" id="PTHR12383">
    <property type="entry name" value="PROTEASE FAMILY S26 MITOCHONDRIAL INNER MEMBRANE PROTEASE-RELATED"/>
    <property type="match status" value="1"/>
</dbReference>
<dbReference type="PANTHER" id="PTHR12383:SF16">
    <property type="entry name" value="MITOCHONDRIAL INNER MEMBRANE PROTEASE SUBUNIT 1"/>
    <property type="match status" value="1"/>
</dbReference>
<evidence type="ECO:0000256" key="6">
    <source>
        <dbReference type="ARBA" id="ARBA00038445"/>
    </source>
</evidence>
<dbReference type="AlphaFoldDB" id="A0AAD9FTX0"/>
<name>A0AAD9FTX0_PAPLA</name>
<dbReference type="SUPFAM" id="SSF51306">
    <property type="entry name" value="LexA/Signal peptidase"/>
    <property type="match status" value="1"/>
</dbReference>
<dbReference type="Proteomes" id="UP001182556">
    <property type="component" value="Unassembled WGS sequence"/>
</dbReference>
<gene>
    <name evidence="10" type="ORF">DB88DRAFT_508273</name>
</gene>
<protein>
    <recommendedName>
        <fullName evidence="8">Mitochondrial inner membrane protease subunit</fullName>
        <ecNumber evidence="8">3.4.21.-</ecNumber>
    </recommendedName>
</protein>
<evidence type="ECO:0000313" key="10">
    <source>
        <dbReference type="EMBL" id="KAK1926162.1"/>
    </source>
</evidence>
<evidence type="ECO:0000256" key="7">
    <source>
        <dbReference type="PIRSR" id="PIRSR600223-1"/>
    </source>
</evidence>
<evidence type="ECO:0000256" key="1">
    <source>
        <dbReference type="ARBA" id="ARBA00004273"/>
    </source>
</evidence>
<dbReference type="GO" id="GO:0006627">
    <property type="term" value="P:protein processing involved in protein targeting to mitochondrion"/>
    <property type="evidence" value="ECO:0007669"/>
    <property type="project" value="TreeGrafter"/>
</dbReference>
<dbReference type="GO" id="GO:0004252">
    <property type="term" value="F:serine-type endopeptidase activity"/>
    <property type="evidence" value="ECO:0007669"/>
    <property type="project" value="InterPro"/>
</dbReference>
<dbReference type="GO" id="GO:0006465">
    <property type="term" value="P:signal peptide processing"/>
    <property type="evidence" value="ECO:0007669"/>
    <property type="project" value="InterPro"/>
</dbReference>
<dbReference type="InterPro" id="IPR019533">
    <property type="entry name" value="Peptidase_S26"/>
</dbReference>
<keyword evidence="11" id="KW-1185">Reference proteome</keyword>
<evidence type="ECO:0000256" key="3">
    <source>
        <dbReference type="ARBA" id="ARBA00022801"/>
    </source>
</evidence>
<dbReference type="InterPro" id="IPR036286">
    <property type="entry name" value="LexA/Signal_pep-like_sf"/>
</dbReference>
<dbReference type="NCBIfam" id="TIGR02227">
    <property type="entry name" value="sigpep_I_bact"/>
    <property type="match status" value="1"/>
</dbReference>
<dbReference type="GO" id="GO:0042720">
    <property type="term" value="C:mitochondrial inner membrane peptidase complex"/>
    <property type="evidence" value="ECO:0007669"/>
    <property type="project" value="TreeGrafter"/>
</dbReference>
<keyword evidence="4 8" id="KW-0496">Mitochondrion</keyword>
<feature type="domain" description="Peptidase S26" evidence="9">
    <location>
        <begin position="22"/>
        <end position="193"/>
    </location>
</feature>
<evidence type="ECO:0000313" key="11">
    <source>
        <dbReference type="Proteomes" id="UP001182556"/>
    </source>
</evidence>
<evidence type="ECO:0000259" key="9">
    <source>
        <dbReference type="Pfam" id="PF10502"/>
    </source>
</evidence>
<organism evidence="10 11">
    <name type="scientific">Papiliotrema laurentii</name>
    <name type="common">Cryptococcus laurentii</name>
    <dbReference type="NCBI Taxonomy" id="5418"/>
    <lineage>
        <taxon>Eukaryota</taxon>
        <taxon>Fungi</taxon>
        <taxon>Dikarya</taxon>
        <taxon>Basidiomycota</taxon>
        <taxon>Agaricomycotina</taxon>
        <taxon>Tremellomycetes</taxon>
        <taxon>Tremellales</taxon>
        <taxon>Rhynchogastremaceae</taxon>
        <taxon>Papiliotrema</taxon>
    </lineage>
</organism>
<feature type="active site" evidence="7">
    <location>
        <position position="97"/>
    </location>
</feature>
<keyword evidence="8" id="KW-0645">Protease</keyword>
<dbReference type="CDD" id="cd06530">
    <property type="entry name" value="S26_SPase_I"/>
    <property type="match status" value="1"/>
</dbReference>